<organism evidence="2 3">
    <name type="scientific">Anaerobacillus arseniciselenatis</name>
    <dbReference type="NCBI Taxonomy" id="85682"/>
    <lineage>
        <taxon>Bacteria</taxon>
        <taxon>Bacillati</taxon>
        <taxon>Bacillota</taxon>
        <taxon>Bacilli</taxon>
        <taxon>Bacillales</taxon>
        <taxon>Bacillaceae</taxon>
        <taxon>Anaerobacillus</taxon>
    </lineage>
</organism>
<feature type="transmembrane region" description="Helical" evidence="1">
    <location>
        <begin position="101"/>
        <end position="122"/>
    </location>
</feature>
<proteinExistence type="predicted"/>
<protein>
    <submittedName>
        <fullName evidence="2">Uncharacterized protein</fullName>
    </submittedName>
</protein>
<dbReference type="AlphaFoldDB" id="A0A1S2LTN7"/>
<dbReference type="OrthoDB" id="1798417at2"/>
<keyword evidence="1" id="KW-1133">Transmembrane helix</keyword>
<evidence type="ECO:0000313" key="3">
    <source>
        <dbReference type="Proteomes" id="UP000180098"/>
    </source>
</evidence>
<dbReference type="Proteomes" id="UP000180098">
    <property type="component" value="Unassembled WGS sequence"/>
</dbReference>
<dbReference type="RefSeq" id="WP_071311485.1">
    <property type="nucleotide sequence ID" value="NZ_MLQQ01000001.1"/>
</dbReference>
<sequence length="178" mass="20289">MARKIAFIGLRLLAIYILLQSLLHLARVANYYVLPLFYDSLMQYNANSVNAWFNLAPFFVLLMFSILLWIFAKKISSFLLLPDQESDQSDMQISATEIQSIAFSAIGLFLIVNTLPQLFSMIPEYIQIKDVANHLIDPRLKYGFWFGVIEKIVQLVLGIALFLGSRGLVGLVRKIRSL</sequence>
<accession>A0A1S2LTN7</accession>
<feature type="transmembrane region" description="Helical" evidence="1">
    <location>
        <begin position="52"/>
        <end position="72"/>
    </location>
</feature>
<evidence type="ECO:0000313" key="2">
    <source>
        <dbReference type="EMBL" id="OIJ15560.1"/>
    </source>
</evidence>
<dbReference type="EMBL" id="MLQQ01000001">
    <property type="protein sequence ID" value="OIJ15560.1"/>
    <property type="molecule type" value="Genomic_DNA"/>
</dbReference>
<evidence type="ECO:0000256" key="1">
    <source>
        <dbReference type="SAM" id="Phobius"/>
    </source>
</evidence>
<keyword evidence="1" id="KW-0472">Membrane</keyword>
<reference evidence="2 3" key="1">
    <citation type="submission" date="2016-10" db="EMBL/GenBank/DDBJ databases">
        <title>Draft genome sequences of four alkaliphilic bacteria belonging to the Anaerobacillus genus.</title>
        <authorList>
            <person name="Bassil N.M."/>
            <person name="Lloyd J.R."/>
        </authorList>
    </citation>
    <scope>NUCLEOTIDE SEQUENCE [LARGE SCALE GENOMIC DNA]</scope>
    <source>
        <strain evidence="2 3">DSM 15340</strain>
    </source>
</reference>
<name>A0A1S2LTN7_9BACI</name>
<comment type="caution">
    <text evidence="2">The sequence shown here is derived from an EMBL/GenBank/DDBJ whole genome shotgun (WGS) entry which is preliminary data.</text>
</comment>
<keyword evidence="1" id="KW-0812">Transmembrane</keyword>
<gene>
    <name evidence="2" type="ORF">BKP35_00770</name>
</gene>
<keyword evidence="3" id="KW-1185">Reference proteome</keyword>
<feature type="transmembrane region" description="Helical" evidence="1">
    <location>
        <begin position="142"/>
        <end position="164"/>
    </location>
</feature>